<dbReference type="InterPro" id="IPR016181">
    <property type="entry name" value="Acyl_CoA_acyltransferase"/>
</dbReference>
<dbReference type="Pfam" id="PF00583">
    <property type="entry name" value="Acetyltransf_1"/>
    <property type="match status" value="1"/>
</dbReference>
<dbReference type="GO" id="GO:0016747">
    <property type="term" value="F:acyltransferase activity, transferring groups other than amino-acyl groups"/>
    <property type="evidence" value="ECO:0007669"/>
    <property type="project" value="InterPro"/>
</dbReference>
<keyword evidence="5" id="KW-1185">Reference proteome</keyword>
<feature type="domain" description="N-acetyltransferase" evidence="3">
    <location>
        <begin position="3"/>
        <end position="163"/>
    </location>
</feature>
<reference evidence="4 5" key="1">
    <citation type="submission" date="2016-10" db="EMBL/GenBank/DDBJ databases">
        <authorList>
            <person name="de Groot N.N."/>
        </authorList>
    </citation>
    <scope>NUCLEOTIDE SEQUENCE [LARGE SCALE GENOMIC DNA]</scope>
    <source>
        <strain evidence="4 5">DSM 19981</strain>
    </source>
</reference>
<gene>
    <name evidence="4" type="ORF">SAMN02745775_106287</name>
</gene>
<dbReference type="STRING" id="1123062.SAMN02745775_106287"/>
<dbReference type="PROSITE" id="PS51186">
    <property type="entry name" value="GNAT"/>
    <property type="match status" value="1"/>
</dbReference>
<keyword evidence="2" id="KW-0012">Acyltransferase</keyword>
<sequence length="174" mass="18985">MALRLRSARGSDASAIADLHIASWRDAYRDILPAEFLASGIETQLTAHWSATLSGRRRPGAVIVAMAGRHLAGFVAAWREGVNCHVDNLHVRPGMRNAGIGRALLSFAAQRLQDQGAVTADLWVFAANQGAIRFYLSLGAEMEPPTSRQTFGQTVIDRRIYWPSITTLITACAR</sequence>
<evidence type="ECO:0000256" key="1">
    <source>
        <dbReference type="ARBA" id="ARBA00022679"/>
    </source>
</evidence>
<name>A0A1I4C0U7_9PROT</name>
<dbReference type="Gene3D" id="3.40.630.30">
    <property type="match status" value="1"/>
</dbReference>
<evidence type="ECO:0000313" key="4">
    <source>
        <dbReference type="EMBL" id="SFK74250.1"/>
    </source>
</evidence>
<dbReference type="InterPro" id="IPR050832">
    <property type="entry name" value="Bact_Acetyltransf"/>
</dbReference>
<dbReference type="CDD" id="cd04301">
    <property type="entry name" value="NAT_SF"/>
    <property type="match status" value="1"/>
</dbReference>
<organism evidence="4 5">
    <name type="scientific">Falsiroseomonas stagni DSM 19981</name>
    <dbReference type="NCBI Taxonomy" id="1123062"/>
    <lineage>
        <taxon>Bacteria</taxon>
        <taxon>Pseudomonadati</taxon>
        <taxon>Pseudomonadota</taxon>
        <taxon>Alphaproteobacteria</taxon>
        <taxon>Acetobacterales</taxon>
        <taxon>Roseomonadaceae</taxon>
        <taxon>Falsiroseomonas</taxon>
    </lineage>
</organism>
<evidence type="ECO:0000256" key="2">
    <source>
        <dbReference type="ARBA" id="ARBA00023315"/>
    </source>
</evidence>
<dbReference type="GO" id="GO:0005840">
    <property type="term" value="C:ribosome"/>
    <property type="evidence" value="ECO:0007669"/>
    <property type="project" value="UniProtKB-KW"/>
</dbReference>
<evidence type="ECO:0000313" key="5">
    <source>
        <dbReference type="Proteomes" id="UP000199473"/>
    </source>
</evidence>
<evidence type="ECO:0000259" key="3">
    <source>
        <dbReference type="PROSITE" id="PS51186"/>
    </source>
</evidence>
<keyword evidence="4" id="KW-0687">Ribonucleoprotein</keyword>
<dbReference type="Proteomes" id="UP000199473">
    <property type="component" value="Unassembled WGS sequence"/>
</dbReference>
<accession>A0A1I4C0U7</accession>
<dbReference type="AlphaFoldDB" id="A0A1I4C0U7"/>
<protein>
    <submittedName>
        <fullName evidence="4">Ribosomal protein S18 acetylase RimI</fullName>
    </submittedName>
</protein>
<keyword evidence="4" id="KW-0689">Ribosomal protein</keyword>
<dbReference type="EMBL" id="FOSQ01000006">
    <property type="protein sequence ID" value="SFK74250.1"/>
    <property type="molecule type" value="Genomic_DNA"/>
</dbReference>
<keyword evidence="1" id="KW-0808">Transferase</keyword>
<proteinExistence type="predicted"/>
<dbReference type="InterPro" id="IPR000182">
    <property type="entry name" value="GNAT_dom"/>
</dbReference>
<dbReference type="PANTHER" id="PTHR43877">
    <property type="entry name" value="AMINOALKYLPHOSPHONATE N-ACETYLTRANSFERASE-RELATED-RELATED"/>
    <property type="match status" value="1"/>
</dbReference>
<dbReference type="SUPFAM" id="SSF55729">
    <property type="entry name" value="Acyl-CoA N-acyltransferases (Nat)"/>
    <property type="match status" value="1"/>
</dbReference>